<accession>A0A3N4LXU3</accession>
<name>A0A3N4LXU3_9PEZI</name>
<evidence type="ECO:0000313" key="2">
    <source>
        <dbReference type="EMBL" id="RPB25982.1"/>
    </source>
</evidence>
<reference evidence="2 3" key="1">
    <citation type="journal article" date="2018" name="Nat. Ecol. Evol.">
        <title>Pezizomycetes genomes reveal the molecular basis of ectomycorrhizal truffle lifestyle.</title>
        <authorList>
            <person name="Murat C."/>
            <person name="Payen T."/>
            <person name="Noel B."/>
            <person name="Kuo A."/>
            <person name="Morin E."/>
            <person name="Chen J."/>
            <person name="Kohler A."/>
            <person name="Krizsan K."/>
            <person name="Balestrini R."/>
            <person name="Da Silva C."/>
            <person name="Montanini B."/>
            <person name="Hainaut M."/>
            <person name="Levati E."/>
            <person name="Barry K.W."/>
            <person name="Belfiori B."/>
            <person name="Cichocki N."/>
            <person name="Clum A."/>
            <person name="Dockter R.B."/>
            <person name="Fauchery L."/>
            <person name="Guy J."/>
            <person name="Iotti M."/>
            <person name="Le Tacon F."/>
            <person name="Lindquist E.A."/>
            <person name="Lipzen A."/>
            <person name="Malagnac F."/>
            <person name="Mello A."/>
            <person name="Molinier V."/>
            <person name="Miyauchi S."/>
            <person name="Poulain J."/>
            <person name="Riccioni C."/>
            <person name="Rubini A."/>
            <person name="Sitrit Y."/>
            <person name="Splivallo R."/>
            <person name="Traeger S."/>
            <person name="Wang M."/>
            <person name="Zifcakova L."/>
            <person name="Wipf D."/>
            <person name="Zambonelli A."/>
            <person name="Paolocci F."/>
            <person name="Nowrousian M."/>
            <person name="Ottonello S."/>
            <person name="Baldrian P."/>
            <person name="Spatafora J.W."/>
            <person name="Henrissat B."/>
            <person name="Nagy L.G."/>
            <person name="Aury J.M."/>
            <person name="Wincker P."/>
            <person name="Grigoriev I.V."/>
            <person name="Bonfante P."/>
            <person name="Martin F.M."/>
        </authorList>
    </citation>
    <scope>NUCLEOTIDE SEQUENCE [LARGE SCALE GENOMIC DNA]</scope>
    <source>
        <strain evidence="2 3">ATCC MYA-4762</strain>
    </source>
</reference>
<protein>
    <submittedName>
        <fullName evidence="2">Uncharacterized protein</fullName>
    </submittedName>
</protein>
<feature type="compositionally biased region" description="Acidic residues" evidence="1">
    <location>
        <begin position="89"/>
        <end position="100"/>
    </location>
</feature>
<dbReference type="Proteomes" id="UP000267821">
    <property type="component" value="Unassembled WGS sequence"/>
</dbReference>
<dbReference type="PANTHER" id="PTHR35596">
    <property type="entry name" value="DUF2263 DOMAIN-CONTAINING PROTEIN"/>
    <property type="match status" value="1"/>
</dbReference>
<gene>
    <name evidence="2" type="ORF">L211DRAFT_68145</name>
</gene>
<dbReference type="InParanoid" id="A0A3N4LXU3"/>
<dbReference type="EMBL" id="ML121536">
    <property type="protein sequence ID" value="RPB25982.1"/>
    <property type="molecule type" value="Genomic_DNA"/>
</dbReference>
<keyword evidence="3" id="KW-1185">Reference proteome</keyword>
<organism evidence="2 3">
    <name type="scientific">Terfezia boudieri ATCC MYA-4762</name>
    <dbReference type="NCBI Taxonomy" id="1051890"/>
    <lineage>
        <taxon>Eukaryota</taxon>
        <taxon>Fungi</taxon>
        <taxon>Dikarya</taxon>
        <taxon>Ascomycota</taxon>
        <taxon>Pezizomycotina</taxon>
        <taxon>Pezizomycetes</taxon>
        <taxon>Pezizales</taxon>
        <taxon>Pezizaceae</taxon>
        <taxon>Terfezia</taxon>
    </lineage>
</organism>
<feature type="region of interest" description="Disordered" evidence="1">
    <location>
        <begin position="83"/>
        <end position="102"/>
    </location>
</feature>
<dbReference type="Gene3D" id="3.40.220.10">
    <property type="entry name" value="Leucine Aminopeptidase, subunit E, domain 1"/>
    <property type="match status" value="1"/>
</dbReference>
<dbReference type="OrthoDB" id="9985428at2759"/>
<dbReference type="AlphaFoldDB" id="A0A3N4LXU3"/>
<dbReference type="InterPro" id="IPR043472">
    <property type="entry name" value="Macro_dom-like"/>
</dbReference>
<evidence type="ECO:0000256" key="1">
    <source>
        <dbReference type="SAM" id="MobiDB-lite"/>
    </source>
</evidence>
<sequence>MSGLESTRSLLISIVRQNLTEKGSIITQHINDGATSSAVLLSPTDIPTTLDRSDCPNLPPCIIRVTSSDVLTAAISILGAEKPSLNGATDEEEEDEEEGSYDASLPDIVAAGKTIILNAYSDDRPGGNYTELISSASRLPAHPLPPTPSIPPDWQLHVTQEEFLCLATTLHTTLDPQWYSGHKAPVQGIYSPGVVIFRDPRTLTELPHSQCHVVSILSLPQVQHRQLTPDGTEFEDNADLDVMRRKLRFLLRIAAMNGQERLVLGECKSHNLPPGLAAREVKAALAEEEFRGWFREAVFAVREGSIGAYRKALNGAVVVVV</sequence>
<evidence type="ECO:0000313" key="3">
    <source>
        <dbReference type="Proteomes" id="UP000267821"/>
    </source>
</evidence>
<dbReference type="STRING" id="1051890.A0A3N4LXU3"/>
<proteinExistence type="predicted"/>
<dbReference type="PANTHER" id="PTHR35596:SF1">
    <property type="entry name" value="MICROBIAL-TYPE PARG CATALYTIC DOMAIN-CONTAINING PROTEIN"/>
    <property type="match status" value="1"/>
</dbReference>